<evidence type="ECO:0000256" key="1">
    <source>
        <dbReference type="SAM" id="MobiDB-lite"/>
    </source>
</evidence>
<evidence type="ECO:0000313" key="2">
    <source>
        <dbReference type="EMBL" id="RIB04466.1"/>
    </source>
</evidence>
<dbReference type="Proteomes" id="UP000266673">
    <property type="component" value="Unassembled WGS sequence"/>
</dbReference>
<name>A0A397UBD9_9GLOM</name>
<dbReference type="EMBL" id="QKWP01002174">
    <property type="protein sequence ID" value="RIB04466.1"/>
    <property type="molecule type" value="Genomic_DNA"/>
</dbReference>
<protein>
    <submittedName>
        <fullName evidence="2">Uncharacterized protein</fullName>
    </submittedName>
</protein>
<feature type="compositionally biased region" description="Polar residues" evidence="1">
    <location>
        <begin position="82"/>
        <end position="102"/>
    </location>
</feature>
<evidence type="ECO:0000313" key="3">
    <source>
        <dbReference type="Proteomes" id="UP000266673"/>
    </source>
</evidence>
<organism evidence="2 3">
    <name type="scientific">Gigaspora rosea</name>
    <dbReference type="NCBI Taxonomy" id="44941"/>
    <lineage>
        <taxon>Eukaryota</taxon>
        <taxon>Fungi</taxon>
        <taxon>Fungi incertae sedis</taxon>
        <taxon>Mucoromycota</taxon>
        <taxon>Glomeromycotina</taxon>
        <taxon>Glomeromycetes</taxon>
        <taxon>Diversisporales</taxon>
        <taxon>Gigasporaceae</taxon>
        <taxon>Gigaspora</taxon>
    </lineage>
</organism>
<reference evidence="2 3" key="1">
    <citation type="submission" date="2018-06" db="EMBL/GenBank/DDBJ databases">
        <title>Comparative genomics reveals the genomic features of Rhizophagus irregularis, R. cerebriforme, R. diaphanum and Gigaspora rosea, and their symbiotic lifestyle signature.</title>
        <authorList>
            <person name="Morin E."/>
            <person name="San Clemente H."/>
            <person name="Chen E.C.H."/>
            <person name="De La Providencia I."/>
            <person name="Hainaut M."/>
            <person name="Kuo A."/>
            <person name="Kohler A."/>
            <person name="Murat C."/>
            <person name="Tang N."/>
            <person name="Roy S."/>
            <person name="Loubradou J."/>
            <person name="Henrissat B."/>
            <person name="Grigoriev I.V."/>
            <person name="Corradi N."/>
            <person name="Roux C."/>
            <person name="Martin F.M."/>
        </authorList>
    </citation>
    <scope>NUCLEOTIDE SEQUENCE [LARGE SCALE GENOMIC DNA]</scope>
    <source>
        <strain evidence="2 3">DAOM 194757</strain>
    </source>
</reference>
<proteinExistence type="predicted"/>
<accession>A0A397UBD9</accession>
<feature type="region of interest" description="Disordered" evidence="1">
    <location>
        <begin position="50"/>
        <end position="108"/>
    </location>
</feature>
<gene>
    <name evidence="2" type="ORF">C2G38_2222298</name>
</gene>
<keyword evidence="3" id="KW-1185">Reference proteome</keyword>
<comment type="caution">
    <text evidence="2">The sequence shown here is derived from an EMBL/GenBank/DDBJ whole genome shotgun (WGS) entry which is preliminary data.</text>
</comment>
<feature type="compositionally biased region" description="Basic and acidic residues" evidence="1">
    <location>
        <begin position="55"/>
        <end position="81"/>
    </location>
</feature>
<dbReference type="AlphaFoldDB" id="A0A397UBD9"/>
<sequence length="150" mass="16837">MAKPKAKAQPYNSSKINYIDTLIKDKKATNILEEIQSKLRKQKTVTFHLVPQQQKIEDMAEEKTHNSSDTHSPDTPEEARPTTKSVSPWSDTRYQNGNSTHESAPGYPATYLDTDTNRVQHAQVLPPHPKCHSHCPMAITNMPTMLGSEA</sequence>